<name>A0ACB8YVU0_CICIN</name>
<reference evidence="1 2" key="2">
    <citation type="journal article" date="2022" name="Mol. Ecol. Resour.">
        <title>The genomes of chicory, endive, great burdock and yacon provide insights into Asteraceae paleo-polyploidization history and plant inulin production.</title>
        <authorList>
            <person name="Fan W."/>
            <person name="Wang S."/>
            <person name="Wang H."/>
            <person name="Wang A."/>
            <person name="Jiang F."/>
            <person name="Liu H."/>
            <person name="Zhao H."/>
            <person name="Xu D."/>
            <person name="Zhang Y."/>
        </authorList>
    </citation>
    <scope>NUCLEOTIDE SEQUENCE [LARGE SCALE GENOMIC DNA]</scope>
    <source>
        <strain evidence="2">cv. Punajuju</strain>
        <tissue evidence="1">Leaves</tissue>
    </source>
</reference>
<sequence length="73" mass="8276">MAFLAIYMVVTLAMAGYSRKPNRLYKQKKENKQKDKEEDEKTWSDQTLNATTIKGEDLAAMHAGAVVDQGREL</sequence>
<evidence type="ECO:0000313" key="2">
    <source>
        <dbReference type="Proteomes" id="UP001055811"/>
    </source>
</evidence>
<dbReference type="EMBL" id="CM042017">
    <property type="protein sequence ID" value="KAI3689503.1"/>
    <property type="molecule type" value="Genomic_DNA"/>
</dbReference>
<dbReference type="Proteomes" id="UP001055811">
    <property type="component" value="Linkage Group LG09"/>
</dbReference>
<accession>A0ACB8YVU0</accession>
<comment type="caution">
    <text evidence="1">The sequence shown here is derived from an EMBL/GenBank/DDBJ whole genome shotgun (WGS) entry which is preliminary data.</text>
</comment>
<organism evidence="1 2">
    <name type="scientific">Cichorium intybus</name>
    <name type="common">Chicory</name>
    <dbReference type="NCBI Taxonomy" id="13427"/>
    <lineage>
        <taxon>Eukaryota</taxon>
        <taxon>Viridiplantae</taxon>
        <taxon>Streptophyta</taxon>
        <taxon>Embryophyta</taxon>
        <taxon>Tracheophyta</taxon>
        <taxon>Spermatophyta</taxon>
        <taxon>Magnoliopsida</taxon>
        <taxon>eudicotyledons</taxon>
        <taxon>Gunneridae</taxon>
        <taxon>Pentapetalae</taxon>
        <taxon>asterids</taxon>
        <taxon>campanulids</taxon>
        <taxon>Asterales</taxon>
        <taxon>Asteraceae</taxon>
        <taxon>Cichorioideae</taxon>
        <taxon>Cichorieae</taxon>
        <taxon>Cichoriinae</taxon>
        <taxon>Cichorium</taxon>
    </lineage>
</organism>
<gene>
    <name evidence="1" type="ORF">L2E82_47463</name>
</gene>
<keyword evidence="2" id="KW-1185">Reference proteome</keyword>
<evidence type="ECO:0000313" key="1">
    <source>
        <dbReference type="EMBL" id="KAI3689503.1"/>
    </source>
</evidence>
<reference evidence="2" key="1">
    <citation type="journal article" date="2022" name="Mol. Ecol. Resour.">
        <title>The genomes of chicory, endive, great burdock and yacon provide insights into Asteraceae palaeo-polyploidization history and plant inulin production.</title>
        <authorList>
            <person name="Fan W."/>
            <person name="Wang S."/>
            <person name="Wang H."/>
            <person name="Wang A."/>
            <person name="Jiang F."/>
            <person name="Liu H."/>
            <person name="Zhao H."/>
            <person name="Xu D."/>
            <person name="Zhang Y."/>
        </authorList>
    </citation>
    <scope>NUCLEOTIDE SEQUENCE [LARGE SCALE GENOMIC DNA]</scope>
    <source>
        <strain evidence="2">cv. Punajuju</strain>
    </source>
</reference>
<proteinExistence type="predicted"/>
<protein>
    <submittedName>
        <fullName evidence="1">Uncharacterized protein</fullName>
    </submittedName>
</protein>